<dbReference type="AlphaFoldDB" id="A0AAW1YHJ6"/>
<evidence type="ECO:0000256" key="2">
    <source>
        <dbReference type="ARBA" id="ARBA00024341"/>
    </source>
</evidence>
<organism evidence="4 5">
    <name type="scientific">Rubus argutus</name>
    <name type="common">Southern blackberry</name>
    <dbReference type="NCBI Taxonomy" id="59490"/>
    <lineage>
        <taxon>Eukaryota</taxon>
        <taxon>Viridiplantae</taxon>
        <taxon>Streptophyta</taxon>
        <taxon>Embryophyta</taxon>
        <taxon>Tracheophyta</taxon>
        <taxon>Spermatophyta</taxon>
        <taxon>Magnoliopsida</taxon>
        <taxon>eudicotyledons</taxon>
        <taxon>Gunneridae</taxon>
        <taxon>Pentapetalae</taxon>
        <taxon>rosids</taxon>
        <taxon>fabids</taxon>
        <taxon>Rosales</taxon>
        <taxon>Rosaceae</taxon>
        <taxon>Rosoideae</taxon>
        <taxon>Rosoideae incertae sedis</taxon>
        <taxon>Rubus</taxon>
    </lineage>
</organism>
<dbReference type="InterPro" id="IPR000048">
    <property type="entry name" value="IQ_motif_EF-hand-BS"/>
</dbReference>
<dbReference type="PROSITE" id="PS50096">
    <property type="entry name" value="IQ"/>
    <property type="match status" value="2"/>
</dbReference>
<comment type="caution">
    <text evidence="4">The sequence shown here is derived from an EMBL/GenBank/DDBJ whole genome shotgun (WGS) entry which is preliminary data.</text>
</comment>
<sequence length="142" mass="16131">MGSSSNWFGRIRRKFVRTSNREIIVICPNTSPSSHEERADYEVLIREDALSTTYSLGTIERCLTKEDIAAIKIQAFFRGQLARQAFRALKSLVKLQALVRGACVRKQARVAMQCMRALVQLQVKVRARQLLNGYNDARSITV</sequence>
<proteinExistence type="inferred from homology"/>
<dbReference type="GO" id="GO:0005516">
    <property type="term" value="F:calmodulin binding"/>
    <property type="evidence" value="ECO:0007669"/>
    <property type="project" value="UniProtKB-KW"/>
</dbReference>
<dbReference type="Gene3D" id="1.20.5.190">
    <property type="match status" value="1"/>
</dbReference>
<evidence type="ECO:0000313" key="4">
    <source>
        <dbReference type="EMBL" id="KAK9948303.1"/>
    </source>
</evidence>
<dbReference type="SUPFAM" id="SSF52540">
    <property type="entry name" value="P-loop containing nucleoside triphosphate hydrolases"/>
    <property type="match status" value="1"/>
</dbReference>
<dbReference type="Proteomes" id="UP001457282">
    <property type="component" value="Unassembled WGS sequence"/>
</dbReference>
<reference evidence="4 5" key="1">
    <citation type="journal article" date="2023" name="G3 (Bethesda)">
        <title>A chromosome-length genome assembly and annotation of blackberry (Rubus argutus, cv. 'Hillquist').</title>
        <authorList>
            <person name="Bruna T."/>
            <person name="Aryal R."/>
            <person name="Dudchenko O."/>
            <person name="Sargent D.J."/>
            <person name="Mead D."/>
            <person name="Buti M."/>
            <person name="Cavallini A."/>
            <person name="Hytonen T."/>
            <person name="Andres J."/>
            <person name="Pham M."/>
            <person name="Weisz D."/>
            <person name="Mascagni F."/>
            <person name="Usai G."/>
            <person name="Natali L."/>
            <person name="Bassil N."/>
            <person name="Fernandez G.E."/>
            <person name="Lomsadze A."/>
            <person name="Armour M."/>
            <person name="Olukolu B."/>
            <person name="Poorten T."/>
            <person name="Britton C."/>
            <person name="Davik J."/>
            <person name="Ashrafi H."/>
            <person name="Aiden E.L."/>
            <person name="Borodovsky M."/>
            <person name="Worthington M."/>
        </authorList>
    </citation>
    <scope>NUCLEOTIDE SEQUENCE [LARGE SCALE GENOMIC DNA]</scope>
    <source>
        <strain evidence="4">PI 553951</strain>
    </source>
</reference>
<evidence type="ECO:0000256" key="3">
    <source>
        <dbReference type="ARBA" id="ARBA00045534"/>
    </source>
</evidence>
<evidence type="ECO:0000256" key="1">
    <source>
        <dbReference type="ARBA" id="ARBA00022860"/>
    </source>
</evidence>
<dbReference type="PANTHER" id="PTHR32295:SF108">
    <property type="entry name" value="PROTEIN IQ-DOMAIN 20"/>
    <property type="match status" value="1"/>
</dbReference>
<dbReference type="SMART" id="SM00015">
    <property type="entry name" value="IQ"/>
    <property type="match status" value="2"/>
</dbReference>
<dbReference type="InterPro" id="IPR027417">
    <property type="entry name" value="P-loop_NTPase"/>
</dbReference>
<dbReference type="Pfam" id="PF00612">
    <property type="entry name" value="IQ"/>
    <property type="match status" value="1"/>
</dbReference>
<comment type="function">
    <text evidence="3">May be involved in cooperative interactions with calmodulins or calmodulin-like proteins. Recruits calmodulin proteins to microtubules, thus being a potential scaffold in cellular signaling and trafficking. May associate with nucleic acids and regulate gene expression at the transcriptional or post-transcriptional level.</text>
</comment>
<dbReference type="PANTHER" id="PTHR32295">
    <property type="entry name" value="IQ-DOMAIN 5-RELATED"/>
    <property type="match status" value="1"/>
</dbReference>
<name>A0AAW1YHJ6_RUBAR</name>
<comment type="similarity">
    <text evidence="2">Belongs to the IQD family.</text>
</comment>
<keyword evidence="1" id="KW-0112">Calmodulin-binding</keyword>
<gene>
    <name evidence="4" type="ORF">M0R45_003886</name>
</gene>
<accession>A0AAW1YHJ6</accession>
<evidence type="ECO:0000313" key="5">
    <source>
        <dbReference type="Proteomes" id="UP001457282"/>
    </source>
</evidence>
<keyword evidence="5" id="KW-1185">Reference proteome</keyword>
<dbReference type="EMBL" id="JBEDUW010000001">
    <property type="protein sequence ID" value="KAK9948303.1"/>
    <property type="molecule type" value="Genomic_DNA"/>
</dbReference>
<protein>
    <submittedName>
        <fullName evidence="4">Uncharacterized protein</fullName>
    </submittedName>
</protein>